<organism evidence="4 5">
    <name type="scientific">Shewanella vesiculosa</name>
    <dbReference type="NCBI Taxonomy" id="518738"/>
    <lineage>
        <taxon>Bacteria</taxon>
        <taxon>Pseudomonadati</taxon>
        <taxon>Pseudomonadota</taxon>
        <taxon>Gammaproteobacteria</taxon>
        <taxon>Alteromonadales</taxon>
        <taxon>Shewanellaceae</taxon>
        <taxon>Shewanella</taxon>
    </lineage>
</organism>
<evidence type="ECO:0000313" key="4">
    <source>
        <dbReference type="EMBL" id="MEO3680738.1"/>
    </source>
</evidence>
<dbReference type="SUPFAM" id="SSF52266">
    <property type="entry name" value="SGNH hydrolase"/>
    <property type="match status" value="1"/>
</dbReference>
<feature type="transmembrane region" description="Helical" evidence="1">
    <location>
        <begin position="321"/>
        <end position="338"/>
    </location>
</feature>
<evidence type="ECO:0000313" key="5">
    <source>
        <dbReference type="Proteomes" id="UP001477278"/>
    </source>
</evidence>
<feature type="domain" description="Acyltransferase 3" evidence="2">
    <location>
        <begin position="9"/>
        <end position="336"/>
    </location>
</feature>
<proteinExistence type="predicted"/>
<dbReference type="EC" id="2.3.1.-" evidence="4"/>
<reference evidence="4 5" key="1">
    <citation type="submission" date="2024-05" db="EMBL/GenBank/DDBJ databases">
        <title>Genome sequencing of Marine Estuary Bacteria, Shewanella vesiculosa and S. baltica, and Pseudomonas syringae.</title>
        <authorList>
            <person name="Gurung A."/>
            <person name="Maclea K.S."/>
        </authorList>
    </citation>
    <scope>NUCLEOTIDE SEQUENCE [LARGE SCALE GENOMIC DNA]</scope>
    <source>
        <strain evidence="4 5">1A</strain>
    </source>
</reference>
<dbReference type="RefSeq" id="WP_347689363.1">
    <property type="nucleotide sequence ID" value="NZ_JBDPZN010000001.1"/>
</dbReference>
<dbReference type="PANTHER" id="PTHR23028">
    <property type="entry name" value="ACETYLTRANSFERASE"/>
    <property type="match status" value="1"/>
</dbReference>
<dbReference type="Pfam" id="PF19040">
    <property type="entry name" value="SGNH"/>
    <property type="match status" value="1"/>
</dbReference>
<feature type="transmembrane region" description="Helical" evidence="1">
    <location>
        <begin position="75"/>
        <end position="93"/>
    </location>
</feature>
<comment type="caution">
    <text evidence="4">The sequence shown here is derived from an EMBL/GenBank/DDBJ whole genome shotgun (WGS) entry which is preliminary data.</text>
</comment>
<feature type="transmembrane region" description="Helical" evidence="1">
    <location>
        <begin position="353"/>
        <end position="373"/>
    </location>
</feature>
<feature type="domain" description="SGNH" evidence="3">
    <location>
        <begin position="407"/>
        <end position="598"/>
    </location>
</feature>
<gene>
    <name evidence="4" type="ORF">ABHN84_00350</name>
</gene>
<dbReference type="Proteomes" id="UP001477278">
    <property type="component" value="Unassembled WGS sequence"/>
</dbReference>
<keyword evidence="4" id="KW-0808">Transferase</keyword>
<dbReference type="PANTHER" id="PTHR23028:SF53">
    <property type="entry name" value="ACYL_TRANSF_3 DOMAIN-CONTAINING PROTEIN"/>
    <property type="match status" value="1"/>
</dbReference>
<accession>A0ABV0FIT6</accession>
<keyword evidence="5" id="KW-1185">Reference proteome</keyword>
<dbReference type="InterPro" id="IPR050879">
    <property type="entry name" value="Acyltransferase_3"/>
</dbReference>
<evidence type="ECO:0000256" key="1">
    <source>
        <dbReference type="SAM" id="Phobius"/>
    </source>
</evidence>
<keyword evidence="4" id="KW-0012">Acyltransferase</keyword>
<feature type="transmembrane region" description="Helical" evidence="1">
    <location>
        <begin position="34"/>
        <end position="54"/>
    </location>
</feature>
<keyword evidence="1" id="KW-0812">Transmembrane</keyword>
<protein>
    <submittedName>
        <fullName evidence="4">Acyltransferase family protein</fullName>
        <ecNumber evidence="4">2.3.1.-</ecNumber>
    </submittedName>
</protein>
<dbReference type="GO" id="GO:0016746">
    <property type="term" value="F:acyltransferase activity"/>
    <property type="evidence" value="ECO:0007669"/>
    <property type="project" value="UniProtKB-KW"/>
</dbReference>
<keyword evidence="1" id="KW-1133">Transmembrane helix</keyword>
<sequence>MKNTVYRSDIDGLRAIAVLSVLFFHLDSSYLPGGFLGVDVFFVISGYLITRIIYSQKLDNDFYFTEFYSKRIKRILPPIFLLLSLVYVLGYFIMLPYDFYKLCISIFSVLFFSSNIQYSFRTNDYFSGDSSEWPLLHTWSLSVEEQYYLLFPLILILFLKKSKNNLFLVLCILSLLSFCIAQYLSYIKDYKSISYYFIFTRMGELLIGSLLAVSTISLGLKQFKSNLLSIVSLIIILFLFLFVDNSFIFPGFIALLLCMPVAIIINSKDTVVNKLLSHKYLVYVGTLSYSLYLFHWPILAFYRYVFNFGYDGYKIPKIDSLILLVVIFLFSLFSFYFIEKPFRYKKTTKKQTFYYYFLFPSLFFVFTSIFTLYSNGLPSRFDDEIYGISIYSHIDKNLCPALINIGCKGGAVSSNKKIIVYGNSHAEHYYQYINDISLKHNYSSSLYASGGCGLLNDSKKCLFVKEQFYNVKEQADFIIIAYRWDSVYLNPEAMLRLKSLLKDLSQLKAKVIVMAQPPSINLDPKKINNCIRLGFNCDYNLAVNPFYPKYNDKIKSVVDGFDVIFFDPFINIDLKNYVDDINNFSDKDHLSLYGSKTLYNKKKDIDIFDEIK</sequence>
<feature type="transmembrane region" description="Helical" evidence="1">
    <location>
        <begin position="249"/>
        <end position="268"/>
    </location>
</feature>
<dbReference type="InterPro" id="IPR002656">
    <property type="entry name" value="Acyl_transf_3_dom"/>
</dbReference>
<dbReference type="Pfam" id="PF01757">
    <property type="entry name" value="Acyl_transf_3"/>
    <property type="match status" value="1"/>
</dbReference>
<feature type="transmembrane region" description="Helical" evidence="1">
    <location>
        <begin position="193"/>
        <end position="213"/>
    </location>
</feature>
<feature type="transmembrane region" description="Helical" evidence="1">
    <location>
        <begin position="280"/>
        <end position="301"/>
    </location>
</feature>
<feature type="transmembrane region" description="Helical" evidence="1">
    <location>
        <begin position="225"/>
        <end position="243"/>
    </location>
</feature>
<evidence type="ECO:0000259" key="2">
    <source>
        <dbReference type="Pfam" id="PF01757"/>
    </source>
</evidence>
<feature type="transmembrane region" description="Helical" evidence="1">
    <location>
        <begin position="166"/>
        <end position="187"/>
    </location>
</feature>
<keyword evidence="1" id="KW-0472">Membrane</keyword>
<evidence type="ECO:0000259" key="3">
    <source>
        <dbReference type="Pfam" id="PF19040"/>
    </source>
</evidence>
<dbReference type="InterPro" id="IPR043968">
    <property type="entry name" value="SGNH"/>
</dbReference>
<name>A0ABV0FIT6_9GAMM</name>
<dbReference type="EMBL" id="JBDPZN010000001">
    <property type="protein sequence ID" value="MEO3680738.1"/>
    <property type="molecule type" value="Genomic_DNA"/>
</dbReference>